<gene>
    <name evidence="3" type="ORF">CVT26_003559</name>
</gene>
<feature type="region of interest" description="Disordered" evidence="1">
    <location>
        <begin position="185"/>
        <end position="237"/>
    </location>
</feature>
<dbReference type="InParanoid" id="A0A409VS42"/>
<evidence type="ECO:0000313" key="4">
    <source>
        <dbReference type="Proteomes" id="UP000284706"/>
    </source>
</evidence>
<keyword evidence="4" id="KW-1185">Reference proteome</keyword>
<feature type="compositionally biased region" description="Polar residues" evidence="1">
    <location>
        <begin position="19"/>
        <end position="28"/>
    </location>
</feature>
<keyword evidence="2" id="KW-0812">Transmembrane</keyword>
<dbReference type="Proteomes" id="UP000284706">
    <property type="component" value="Unassembled WGS sequence"/>
</dbReference>
<dbReference type="AlphaFoldDB" id="A0A409VS42"/>
<keyword evidence="2" id="KW-0472">Membrane</keyword>
<evidence type="ECO:0000256" key="1">
    <source>
        <dbReference type="SAM" id="MobiDB-lite"/>
    </source>
</evidence>
<feature type="compositionally biased region" description="Gly residues" evidence="1">
    <location>
        <begin position="45"/>
        <end position="58"/>
    </location>
</feature>
<feature type="region of interest" description="Disordered" evidence="1">
    <location>
        <begin position="1"/>
        <end position="87"/>
    </location>
</feature>
<evidence type="ECO:0000313" key="3">
    <source>
        <dbReference type="EMBL" id="PPQ69084.1"/>
    </source>
</evidence>
<evidence type="ECO:0000256" key="2">
    <source>
        <dbReference type="SAM" id="Phobius"/>
    </source>
</evidence>
<name>A0A409VS42_9AGAR</name>
<feature type="region of interest" description="Disordered" evidence="1">
    <location>
        <begin position="150"/>
        <end position="171"/>
    </location>
</feature>
<sequence length="347" mass="37359">MLQCPDRRRILGHGPGQQDYGTHNNYPNSIGPPPGGAQYPTHPHQGGGGFNPAYGGYGPPNYPMGGGPPPHPNPGPQGPSALVGGGFKPTSALAKHWRKFVMNQKVQVNVLGNGWLVGFVVAVMEGLSMLTKSQIQYPILYPFLSSMPNSVNDPNRPHPPPPPPDVSGGAHVPKDVRRVAQRGLDTCSASDGMSPHDHRRGRGRGPGSQIPKPPNSLGPYPFAPYRPGGGAPPPEYGPSRYPAAGTAPQVRPNPAPYPPAPNVYGYNNYPPQAGLNNRKTFAKNDRVKVNVAKEGWLVGHVDAVMEGSGIVFNSIVRVRYIDLQGQRQVNNFQNHPDFIRPYPESEY</sequence>
<feature type="transmembrane region" description="Helical" evidence="2">
    <location>
        <begin position="108"/>
        <end position="130"/>
    </location>
</feature>
<dbReference type="OrthoDB" id="3060018at2759"/>
<accession>A0A409VS42</accession>
<keyword evidence="2" id="KW-1133">Transmembrane helix</keyword>
<protein>
    <submittedName>
        <fullName evidence="3">Uncharacterized protein</fullName>
    </submittedName>
</protein>
<organism evidence="3 4">
    <name type="scientific">Gymnopilus dilepis</name>
    <dbReference type="NCBI Taxonomy" id="231916"/>
    <lineage>
        <taxon>Eukaryota</taxon>
        <taxon>Fungi</taxon>
        <taxon>Dikarya</taxon>
        <taxon>Basidiomycota</taxon>
        <taxon>Agaricomycotina</taxon>
        <taxon>Agaricomycetes</taxon>
        <taxon>Agaricomycetidae</taxon>
        <taxon>Agaricales</taxon>
        <taxon>Agaricineae</taxon>
        <taxon>Hymenogastraceae</taxon>
        <taxon>Gymnopilus</taxon>
    </lineage>
</organism>
<feature type="compositionally biased region" description="Pro residues" evidence="1">
    <location>
        <begin position="60"/>
        <end position="77"/>
    </location>
</feature>
<proteinExistence type="predicted"/>
<dbReference type="EMBL" id="NHYE01005581">
    <property type="protein sequence ID" value="PPQ69084.1"/>
    <property type="molecule type" value="Genomic_DNA"/>
</dbReference>
<reference evidence="3 4" key="1">
    <citation type="journal article" date="2018" name="Evol. Lett.">
        <title>Horizontal gene cluster transfer increased hallucinogenic mushroom diversity.</title>
        <authorList>
            <person name="Reynolds H.T."/>
            <person name="Vijayakumar V."/>
            <person name="Gluck-Thaler E."/>
            <person name="Korotkin H.B."/>
            <person name="Matheny P.B."/>
            <person name="Slot J.C."/>
        </authorList>
    </citation>
    <scope>NUCLEOTIDE SEQUENCE [LARGE SCALE GENOMIC DNA]</scope>
    <source>
        <strain evidence="3 4">SRW20</strain>
    </source>
</reference>
<comment type="caution">
    <text evidence="3">The sequence shown here is derived from an EMBL/GenBank/DDBJ whole genome shotgun (WGS) entry which is preliminary data.</text>
</comment>
<feature type="compositionally biased region" description="Pro residues" evidence="1">
    <location>
        <begin position="211"/>
        <end position="236"/>
    </location>
</feature>